<feature type="chain" id="PRO_5045442621" description="Lipoprotein" evidence="1">
    <location>
        <begin position="23"/>
        <end position="108"/>
    </location>
</feature>
<protein>
    <recommendedName>
        <fullName evidence="4">Lipoprotein</fullName>
    </recommendedName>
</protein>
<evidence type="ECO:0000313" key="3">
    <source>
        <dbReference type="Proteomes" id="UP000603602"/>
    </source>
</evidence>
<organism evidence="2 3">
    <name type="scientific">Thauera sedimentorum</name>
    <dbReference type="NCBI Taxonomy" id="2767595"/>
    <lineage>
        <taxon>Bacteria</taxon>
        <taxon>Pseudomonadati</taxon>
        <taxon>Pseudomonadota</taxon>
        <taxon>Betaproteobacteria</taxon>
        <taxon>Rhodocyclales</taxon>
        <taxon>Zoogloeaceae</taxon>
        <taxon>Thauera</taxon>
    </lineage>
</organism>
<name>A0ABR9BG33_9RHOO</name>
<dbReference type="EMBL" id="JACYTO010000002">
    <property type="protein sequence ID" value="MBD8504397.1"/>
    <property type="molecule type" value="Genomic_DNA"/>
</dbReference>
<evidence type="ECO:0008006" key="4">
    <source>
        <dbReference type="Google" id="ProtNLM"/>
    </source>
</evidence>
<reference evidence="3" key="1">
    <citation type="submission" date="2023-07" db="EMBL/GenBank/DDBJ databases">
        <title>Thauera sp. CAU 1555 isolated from sand of Yaerae Beach.</title>
        <authorList>
            <person name="Kim W."/>
        </authorList>
    </citation>
    <scope>NUCLEOTIDE SEQUENCE [LARGE SCALE GENOMIC DNA]</scope>
    <source>
        <strain evidence="3">CAU 1555</strain>
    </source>
</reference>
<keyword evidence="1" id="KW-0732">Signal</keyword>
<keyword evidence="3" id="KW-1185">Reference proteome</keyword>
<feature type="signal peptide" evidence="1">
    <location>
        <begin position="1"/>
        <end position="22"/>
    </location>
</feature>
<evidence type="ECO:0000313" key="2">
    <source>
        <dbReference type="EMBL" id="MBD8504397.1"/>
    </source>
</evidence>
<comment type="caution">
    <text evidence="2">The sequence shown here is derived from an EMBL/GenBank/DDBJ whole genome shotgun (WGS) entry which is preliminary data.</text>
</comment>
<accession>A0ABR9BG33</accession>
<sequence length="108" mass="11955">MNRINRRRFVSLALASLTAACAYSNPPVTTQELTGVLTLKGNAPKTYAVLRTDDHQLWQLRGIEQSDAANLQQQRIVVEGRPALHQGASLLPVFEVERYRLISPASGK</sequence>
<dbReference type="Proteomes" id="UP000603602">
    <property type="component" value="Unassembled WGS sequence"/>
</dbReference>
<proteinExistence type="predicted"/>
<gene>
    <name evidence="2" type="ORF">IFO67_16020</name>
</gene>
<dbReference type="PROSITE" id="PS51257">
    <property type="entry name" value="PROKAR_LIPOPROTEIN"/>
    <property type="match status" value="1"/>
</dbReference>
<evidence type="ECO:0000256" key="1">
    <source>
        <dbReference type="SAM" id="SignalP"/>
    </source>
</evidence>
<dbReference type="RefSeq" id="WP_187719139.1">
    <property type="nucleotide sequence ID" value="NZ_JACTAH010000002.1"/>
</dbReference>